<dbReference type="EMBL" id="JAOPGA020001141">
    <property type="protein sequence ID" value="KAL0485498.1"/>
    <property type="molecule type" value="Genomic_DNA"/>
</dbReference>
<comment type="caution">
    <text evidence="3">The sequence shown here is derived from an EMBL/GenBank/DDBJ whole genome shotgun (WGS) entry which is preliminary data.</text>
</comment>
<dbReference type="Pfam" id="PF01833">
    <property type="entry name" value="TIG"/>
    <property type="match status" value="1"/>
</dbReference>
<dbReference type="SUPFAM" id="SSF81296">
    <property type="entry name" value="E set domains"/>
    <property type="match status" value="1"/>
</dbReference>
<dbReference type="InterPro" id="IPR013783">
    <property type="entry name" value="Ig-like_fold"/>
</dbReference>
<accession>A0AAW2Z958</accession>
<evidence type="ECO:0000313" key="4">
    <source>
        <dbReference type="Proteomes" id="UP001431209"/>
    </source>
</evidence>
<organism evidence="3 4">
    <name type="scientific">Acrasis kona</name>
    <dbReference type="NCBI Taxonomy" id="1008807"/>
    <lineage>
        <taxon>Eukaryota</taxon>
        <taxon>Discoba</taxon>
        <taxon>Heterolobosea</taxon>
        <taxon>Tetramitia</taxon>
        <taxon>Eutetramitia</taxon>
        <taxon>Acrasidae</taxon>
        <taxon>Acrasis</taxon>
    </lineage>
</organism>
<dbReference type="InterPro" id="IPR002909">
    <property type="entry name" value="IPT_dom"/>
</dbReference>
<feature type="region of interest" description="Disordered" evidence="1">
    <location>
        <begin position="481"/>
        <end position="501"/>
    </location>
</feature>
<dbReference type="Gene3D" id="1.10.238.10">
    <property type="entry name" value="EF-hand"/>
    <property type="match status" value="1"/>
</dbReference>
<gene>
    <name evidence="3" type="ORF">AKO1_003090</name>
</gene>
<evidence type="ECO:0000313" key="3">
    <source>
        <dbReference type="EMBL" id="KAL0485498.1"/>
    </source>
</evidence>
<protein>
    <recommendedName>
        <fullName evidence="2">IPT/TIG domain-containing protein</fullName>
    </recommendedName>
</protein>
<name>A0AAW2Z958_9EUKA</name>
<feature type="domain" description="IPT/TIG" evidence="2">
    <location>
        <begin position="315"/>
        <end position="374"/>
    </location>
</feature>
<proteinExistence type="predicted"/>
<sequence length="762" mass="88087">MSWPTGSVGTPTVHKGDILLPKNLKAKSLYHNHEAFQLLYKEENKEFKILLENLFKGACANNTNSTQKYLLPLPRFRILLQDFNILDATLVARDVDLIYVSVTGSGNEMNYDTFVLCMYEVAARKYRIKIRSDKKNEVFITLLESIRDNTIHLPMYLNALPTIKFTDFYNIERLFWINEKALQKIFNEYCELHVSEETLEKSTVLRMENFKKFATVYKFHPNPLSHADVIRFYKSFLNDDEQENETNLFLKYFDFFDLLIRIAIFIFSKPQYNNQYDDDEKKLEALFSHLSEPYARMFGTTMQEDKVDLSVIGIPVVKQCMPSVGPKEGGTEIFIHGSKFDRRLGGVFCRFGKITVKAHDVTANKISVIPPSRDKTGIKKPDIAVEFEQGENRMTHIVNIYHKADIDVFVSNDIPQFSSTSASFTYKDEMPSFKLGPEIVNQMEPLFNHYCKLNDPYNNGLMNLDKWRMYKADMSRIEELGLSRDDQNSSTPSDTDSDDENSSADIDFYKFAKTDRDIGFKLNIQQFLMANVFFILTKTDSHPVDFLIKYLRFRDTLKIGTKVIYSEETLSEEARLWKEINTVLRRQCRSFDVYSGPVLIGKVEERTPGVIIDSDGSVDRTIYKNIQYTQFDSNTESTIKRHISLSESFEHFIRRIINAGFDVAGSNPDPSTSTPVGRCWQEKVGALWDYPGQLSSLNWQPRPGELEHDKITITIYDGMGNARKSDYLSTYQMYGQVNSISMTRDLIEKNGYRLRTALYKAI</sequence>
<dbReference type="InterPro" id="IPR011992">
    <property type="entry name" value="EF-hand-dom_pair"/>
</dbReference>
<reference evidence="3 4" key="1">
    <citation type="submission" date="2024-03" db="EMBL/GenBank/DDBJ databases">
        <title>The Acrasis kona genome and developmental transcriptomes reveal deep origins of eukaryotic multicellular pathways.</title>
        <authorList>
            <person name="Sheikh S."/>
            <person name="Fu C.-J."/>
            <person name="Brown M.W."/>
            <person name="Baldauf S.L."/>
        </authorList>
    </citation>
    <scope>NUCLEOTIDE SEQUENCE [LARGE SCALE GENOMIC DNA]</scope>
    <source>
        <strain evidence="3 4">ATCC MYA-3509</strain>
    </source>
</reference>
<dbReference type="CDD" id="cd00102">
    <property type="entry name" value="IPT"/>
    <property type="match status" value="1"/>
</dbReference>
<dbReference type="Gene3D" id="2.60.40.10">
    <property type="entry name" value="Immunoglobulins"/>
    <property type="match status" value="1"/>
</dbReference>
<dbReference type="AlphaFoldDB" id="A0AAW2Z958"/>
<dbReference type="Proteomes" id="UP001431209">
    <property type="component" value="Unassembled WGS sequence"/>
</dbReference>
<dbReference type="SUPFAM" id="SSF47473">
    <property type="entry name" value="EF-hand"/>
    <property type="match status" value="1"/>
</dbReference>
<keyword evidence="4" id="KW-1185">Reference proteome</keyword>
<evidence type="ECO:0000256" key="1">
    <source>
        <dbReference type="SAM" id="MobiDB-lite"/>
    </source>
</evidence>
<dbReference type="InterPro" id="IPR014756">
    <property type="entry name" value="Ig_E-set"/>
</dbReference>
<evidence type="ECO:0000259" key="2">
    <source>
        <dbReference type="Pfam" id="PF01833"/>
    </source>
</evidence>